<organism evidence="3 4">
    <name type="scientific">Pseudosporangium ferrugineum</name>
    <dbReference type="NCBI Taxonomy" id="439699"/>
    <lineage>
        <taxon>Bacteria</taxon>
        <taxon>Bacillati</taxon>
        <taxon>Actinomycetota</taxon>
        <taxon>Actinomycetes</taxon>
        <taxon>Micromonosporales</taxon>
        <taxon>Micromonosporaceae</taxon>
        <taxon>Pseudosporangium</taxon>
    </lineage>
</organism>
<dbReference type="Pfam" id="PF03059">
    <property type="entry name" value="NAS"/>
    <property type="match status" value="1"/>
</dbReference>
<name>A0A2T0SBT3_9ACTN</name>
<dbReference type="InterPro" id="IPR036291">
    <property type="entry name" value="NAD(P)-bd_dom_sf"/>
</dbReference>
<dbReference type="InterPro" id="IPR029063">
    <property type="entry name" value="SAM-dependent_MTases_sf"/>
</dbReference>
<sequence>MLSLSTARDWDIASAGSLSGRILGLYERLRAQRDLAPSAVVDALFADLVSACLHTDAGEVASALSDPRIGGVRSELIRLCAQGESLLEQAWARRVLAAADPDAETAAFPYLRNYEELARLEVHALAGAGHPPGSTRRLCFVGGGPLPLSAILLCRALGAEATVVDRDREAVELSRRLVDRLVPAHRISVLLADAASPADMAPAVAGCDVVVVAALVGTTQAQKRAALRAVALSVEPGTHVVIRSADGLRSLLYPVVDTGDVHDAGLVPELLLHPLGEVINSVLVARRR</sequence>
<evidence type="ECO:0000313" key="4">
    <source>
        <dbReference type="Proteomes" id="UP000239209"/>
    </source>
</evidence>
<protein>
    <submittedName>
        <fullName evidence="3">Nicotianamine synthase</fullName>
    </submittedName>
</protein>
<evidence type="ECO:0000313" key="3">
    <source>
        <dbReference type="EMBL" id="PRY30877.1"/>
    </source>
</evidence>
<dbReference type="GO" id="GO:0030410">
    <property type="term" value="F:nicotianamine synthase activity"/>
    <property type="evidence" value="ECO:0007669"/>
    <property type="project" value="InterPro"/>
</dbReference>
<gene>
    <name evidence="3" type="ORF">CLV70_104429</name>
</gene>
<dbReference type="GO" id="GO:0030418">
    <property type="term" value="P:nicotianamine biosynthetic process"/>
    <property type="evidence" value="ECO:0007669"/>
    <property type="project" value="InterPro"/>
</dbReference>
<evidence type="ECO:0000256" key="1">
    <source>
        <dbReference type="ARBA" id="ARBA00022679"/>
    </source>
</evidence>
<proteinExistence type="predicted"/>
<keyword evidence="4" id="KW-1185">Reference proteome</keyword>
<dbReference type="Proteomes" id="UP000239209">
    <property type="component" value="Unassembled WGS sequence"/>
</dbReference>
<reference evidence="3 4" key="1">
    <citation type="submission" date="2018-03" db="EMBL/GenBank/DDBJ databases">
        <title>Genomic Encyclopedia of Archaeal and Bacterial Type Strains, Phase II (KMG-II): from individual species to whole genera.</title>
        <authorList>
            <person name="Goeker M."/>
        </authorList>
    </citation>
    <scope>NUCLEOTIDE SEQUENCE [LARGE SCALE GENOMIC DNA]</scope>
    <source>
        <strain evidence="3 4">DSM 45348</strain>
    </source>
</reference>
<dbReference type="PANTHER" id="PTHR32266">
    <property type="entry name" value="NICOTIANAMINE SYNTHASE 3"/>
    <property type="match status" value="1"/>
</dbReference>
<keyword evidence="2" id="KW-0949">S-adenosyl-L-methionine</keyword>
<dbReference type="PROSITE" id="PS51142">
    <property type="entry name" value="NAS"/>
    <property type="match status" value="1"/>
</dbReference>
<dbReference type="OrthoDB" id="3436080at2"/>
<dbReference type="PANTHER" id="PTHR32266:SF12">
    <property type="entry name" value="NICOTIANAMINE SYNTHASE 3"/>
    <property type="match status" value="1"/>
</dbReference>
<dbReference type="InterPro" id="IPR004298">
    <property type="entry name" value="Nicotian_synth"/>
</dbReference>
<dbReference type="Gene3D" id="3.40.50.150">
    <property type="entry name" value="Vaccinia Virus protein VP39"/>
    <property type="match status" value="1"/>
</dbReference>
<comment type="caution">
    <text evidence="3">The sequence shown here is derived from an EMBL/GenBank/DDBJ whole genome shotgun (WGS) entry which is preliminary data.</text>
</comment>
<dbReference type="RefSeq" id="WP_106126467.1">
    <property type="nucleotide sequence ID" value="NZ_PVZG01000004.1"/>
</dbReference>
<dbReference type="AlphaFoldDB" id="A0A2T0SBT3"/>
<accession>A0A2T0SBT3</accession>
<dbReference type="SUPFAM" id="SSF51735">
    <property type="entry name" value="NAD(P)-binding Rossmann-fold domains"/>
    <property type="match status" value="1"/>
</dbReference>
<keyword evidence="1" id="KW-0808">Transferase</keyword>
<evidence type="ECO:0000256" key="2">
    <source>
        <dbReference type="ARBA" id="ARBA00022691"/>
    </source>
</evidence>
<dbReference type="EMBL" id="PVZG01000004">
    <property type="protein sequence ID" value="PRY30877.1"/>
    <property type="molecule type" value="Genomic_DNA"/>
</dbReference>